<feature type="transmembrane region" description="Helical" evidence="6">
    <location>
        <begin position="409"/>
        <end position="427"/>
    </location>
</feature>
<evidence type="ECO:0000313" key="9">
    <source>
        <dbReference type="Proteomes" id="UP001628078"/>
    </source>
</evidence>
<comment type="subcellular location">
    <subcellularLocation>
        <location evidence="1">Cell membrane</location>
        <topology evidence="1">Multi-pass membrane protein</topology>
    </subcellularLocation>
</comment>
<comment type="caution">
    <text evidence="8">The sequence shown here is derived from an EMBL/GenBank/DDBJ whole genome shotgun (WGS) entry which is preliminary data.</text>
</comment>
<protein>
    <submittedName>
        <fullName evidence="8">MFS transporter</fullName>
    </submittedName>
</protein>
<feature type="transmembrane region" description="Helical" evidence="6">
    <location>
        <begin position="148"/>
        <end position="170"/>
    </location>
</feature>
<feature type="transmembrane region" description="Helical" evidence="6">
    <location>
        <begin position="91"/>
        <end position="111"/>
    </location>
</feature>
<dbReference type="Pfam" id="PF07690">
    <property type="entry name" value="MFS_1"/>
    <property type="match status" value="1"/>
</dbReference>
<feature type="transmembrane region" description="Helical" evidence="6">
    <location>
        <begin position="59"/>
        <end position="79"/>
    </location>
</feature>
<dbReference type="SUPFAM" id="SSF103473">
    <property type="entry name" value="MFS general substrate transporter"/>
    <property type="match status" value="1"/>
</dbReference>
<dbReference type="Gene3D" id="1.20.1250.20">
    <property type="entry name" value="MFS general substrate transporter like domains"/>
    <property type="match status" value="1"/>
</dbReference>
<evidence type="ECO:0000256" key="4">
    <source>
        <dbReference type="ARBA" id="ARBA00022989"/>
    </source>
</evidence>
<accession>A0ABQ5JSN9</accession>
<keyword evidence="5 6" id="KW-0472">Membrane</keyword>
<keyword evidence="4 6" id="KW-1133">Transmembrane helix</keyword>
<feature type="transmembrane region" description="Helical" evidence="6">
    <location>
        <begin position="447"/>
        <end position="464"/>
    </location>
</feature>
<feature type="transmembrane region" description="Helical" evidence="6">
    <location>
        <begin position="207"/>
        <end position="229"/>
    </location>
</feature>
<feature type="domain" description="Major facilitator superfamily (MFS) profile" evidence="7">
    <location>
        <begin position="21"/>
        <end position="469"/>
    </location>
</feature>
<name>A0ABQ5JSN9_9LACO</name>
<dbReference type="PANTHER" id="PTHR42718:SF9">
    <property type="entry name" value="MAJOR FACILITATOR SUPERFAMILY MULTIDRUG TRANSPORTER MFSC"/>
    <property type="match status" value="1"/>
</dbReference>
<evidence type="ECO:0000259" key="7">
    <source>
        <dbReference type="PROSITE" id="PS50850"/>
    </source>
</evidence>
<dbReference type="InterPro" id="IPR036259">
    <property type="entry name" value="MFS_trans_sf"/>
</dbReference>
<keyword evidence="3 6" id="KW-0812">Transmembrane</keyword>
<gene>
    <name evidence="8" type="ORF">JCM31185_13550</name>
</gene>
<keyword evidence="2" id="KW-0813">Transport</keyword>
<evidence type="ECO:0000256" key="6">
    <source>
        <dbReference type="SAM" id="Phobius"/>
    </source>
</evidence>
<feature type="transmembrane region" description="Helical" evidence="6">
    <location>
        <begin position="20"/>
        <end position="39"/>
    </location>
</feature>
<dbReference type="PANTHER" id="PTHR42718">
    <property type="entry name" value="MAJOR FACILITATOR SUPERFAMILY MULTIDRUG TRANSPORTER MFSC"/>
    <property type="match status" value="1"/>
</dbReference>
<feature type="transmembrane region" description="Helical" evidence="6">
    <location>
        <begin position="337"/>
        <end position="357"/>
    </location>
</feature>
<organism evidence="8 9">
    <name type="scientific">Furfurilactobacillus curtus</name>
    <dbReference type="NCBI Taxonomy" id="1746200"/>
    <lineage>
        <taxon>Bacteria</taxon>
        <taxon>Bacillati</taxon>
        <taxon>Bacillota</taxon>
        <taxon>Bacilli</taxon>
        <taxon>Lactobacillales</taxon>
        <taxon>Lactobacillaceae</taxon>
        <taxon>Furfurilactobacillus</taxon>
    </lineage>
</organism>
<evidence type="ECO:0000256" key="2">
    <source>
        <dbReference type="ARBA" id="ARBA00022448"/>
    </source>
</evidence>
<feature type="transmembrane region" description="Helical" evidence="6">
    <location>
        <begin position="272"/>
        <end position="297"/>
    </location>
</feature>
<feature type="transmembrane region" description="Helical" evidence="6">
    <location>
        <begin position="303"/>
        <end position="325"/>
    </location>
</feature>
<feature type="transmembrane region" description="Helical" evidence="6">
    <location>
        <begin position="363"/>
        <end position="388"/>
    </location>
</feature>
<sequence>MTVNAVMSMDNQGHPYHRTAFMITLLMGTFSMSISQSSLSTAYPTLMRTFGISASAVQWMTTGFMLVMSIMIPVSPWLLNNVRFSTLFRAVTGLFALGTLLCLVAPTYPLLVAGRLIEALGVGIIFPSFQTVLLTITPEAQRGSTMGTAGLIMGSALATGPIVSGIMLQLTSWRGLFALFLILVGGVFVASLWFIKDVMPKHATSIDGWSIGLSLGFIGLLFGLNQLGINGVSNFELGLLVISGLAIIGFCYRQFTHAQPLLELRVFKSRLFTVGVLLTGISYVALIVTTVVLPLFYQNILGLSAFASGLALVPAAVGLSLLNPWAGKLMDQLGPRLVILTGMCLIMLGFGYLTLAAHHLTLITVILASLVTEGGNAFVMMPAVTLGANSLPDTLISHGTAVTTTARQLLGSAGVAGATLILSRVTVGNQNRLGFHQASLAGYQATFATFLFIGGIGLLLALTLPHGRQTKA</sequence>
<proteinExistence type="predicted"/>
<dbReference type="EMBL" id="BQXO01000003">
    <property type="protein sequence ID" value="GKT06067.1"/>
    <property type="molecule type" value="Genomic_DNA"/>
</dbReference>
<evidence type="ECO:0000256" key="5">
    <source>
        <dbReference type="ARBA" id="ARBA00023136"/>
    </source>
</evidence>
<evidence type="ECO:0000313" key="8">
    <source>
        <dbReference type="EMBL" id="GKT06067.1"/>
    </source>
</evidence>
<dbReference type="Gene3D" id="1.20.1720.10">
    <property type="entry name" value="Multidrug resistance protein D"/>
    <property type="match status" value="1"/>
</dbReference>
<keyword evidence="9" id="KW-1185">Reference proteome</keyword>
<dbReference type="PROSITE" id="PS50850">
    <property type="entry name" value="MFS"/>
    <property type="match status" value="1"/>
</dbReference>
<feature type="transmembrane region" description="Helical" evidence="6">
    <location>
        <begin position="235"/>
        <end position="252"/>
    </location>
</feature>
<dbReference type="InterPro" id="IPR020846">
    <property type="entry name" value="MFS_dom"/>
</dbReference>
<dbReference type="InterPro" id="IPR011701">
    <property type="entry name" value="MFS"/>
</dbReference>
<feature type="transmembrane region" description="Helical" evidence="6">
    <location>
        <begin position="176"/>
        <end position="195"/>
    </location>
</feature>
<reference evidence="8 9" key="1">
    <citation type="submission" date="2022-03" db="EMBL/GenBank/DDBJ databases">
        <title>Draft genome sequence of Furfurilactobacillus curtus JCM 31185.</title>
        <authorList>
            <person name="Suzuki S."/>
            <person name="Endo A."/>
            <person name="Kajikawa A."/>
        </authorList>
    </citation>
    <scope>NUCLEOTIDE SEQUENCE [LARGE SCALE GENOMIC DNA]</scope>
    <source>
        <strain evidence="8 9">JCM 31185</strain>
    </source>
</reference>
<evidence type="ECO:0000256" key="1">
    <source>
        <dbReference type="ARBA" id="ARBA00004651"/>
    </source>
</evidence>
<evidence type="ECO:0000256" key="3">
    <source>
        <dbReference type="ARBA" id="ARBA00022692"/>
    </source>
</evidence>
<dbReference type="Proteomes" id="UP001628078">
    <property type="component" value="Unassembled WGS sequence"/>
</dbReference>